<sequence>MIHIDAERCINCMQCVKVCPFQVLEGGGGKPECIRENLCIQCLHCAAACPREAVSLDDLNGTFQGDFPSFSDNFSDQIEHHLLTRRSYRSFKSDVVDKNIIAHALQTSAWAPSAKNDHPTEWIVVSGKPFIQEIMDHILSYVDETGISPEIASLYKAGHNIVTGTANTLILAAAKTTAINPSVDTALALYNAELVLQANGLGTCWAGYLTRMCNQIPSLRQLINLPEDCQIYNALMVGYPDQEHYLHIPNRKKQPAIHWIETATR</sequence>
<protein>
    <submittedName>
        <fullName evidence="1">4Fe-4S dicluster domain-containing protein</fullName>
    </submittedName>
</protein>
<gene>
    <name evidence="1" type="ORF">FRZ06_16485</name>
</gene>
<evidence type="ECO:0000313" key="2">
    <source>
        <dbReference type="Proteomes" id="UP000594014"/>
    </source>
</evidence>
<proteinExistence type="predicted"/>
<reference evidence="1" key="1">
    <citation type="submission" date="2019-08" db="EMBL/GenBank/DDBJ databases">
        <title>Genome sequence of Clostridiales bacterium MT110.</title>
        <authorList>
            <person name="Cao J."/>
        </authorList>
    </citation>
    <scope>NUCLEOTIDE SEQUENCE</scope>
    <source>
        <strain evidence="1">MT110</strain>
    </source>
</reference>
<name>A0ACD1AF83_9FIRM</name>
<accession>A0ACD1AF83</accession>
<keyword evidence="2" id="KW-1185">Reference proteome</keyword>
<evidence type="ECO:0000313" key="1">
    <source>
        <dbReference type="EMBL" id="QOX64830.1"/>
    </source>
</evidence>
<dbReference type="Proteomes" id="UP000594014">
    <property type="component" value="Chromosome"/>
</dbReference>
<organism evidence="1 2">
    <name type="scientific">Anoxybacterium hadale</name>
    <dbReference type="NCBI Taxonomy" id="3408580"/>
    <lineage>
        <taxon>Bacteria</taxon>
        <taxon>Bacillati</taxon>
        <taxon>Bacillota</taxon>
        <taxon>Clostridia</taxon>
        <taxon>Peptostreptococcales</taxon>
        <taxon>Anaerovoracaceae</taxon>
        <taxon>Anoxybacterium</taxon>
    </lineage>
</organism>
<dbReference type="EMBL" id="CP042469">
    <property type="protein sequence ID" value="QOX64830.1"/>
    <property type="molecule type" value="Genomic_DNA"/>
</dbReference>